<reference evidence="1" key="1">
    <citation type="submission" date="2022-04" db="EMBL/GenBank/DDBJ databases">
        <title>Genome of the entomopathogenic fungus Entomophthora muscae.</title>
        <authorList>
            <person name="Elya C."/>
            <person name="Lovett B.R."/>
            <person name="Lee E."/>
            <person name="Macias A.M."/>
            <person name="Hajek A.E."/>
            <person name="De Bivort B.L."/>
            <person name="Kasson M.T."/>
            <person name="De Fine Licht H.H."/>
            <person name="Stajich J.E."/>
        </authorList>
    </citation>
    <scope>NUCLEOTIDE SEQUENCE</scope>
    <source>
        <strain evidence="1">Berkeley</strain>
    </source>
</reference>
<evidence type="ECO:0000313" key="1">
    <source>
        <dbReference type="EMBL" id="KAJ9089580.1"/>
    </source>
</evidence>
<accession>A0ACC2USC1</accession>
<evidence type="ECO:0000313" key="2">
    <source>
        <dbReference type="Proteomes" id="UP001165960"/>
    </source>
</evidence>
<organism evidence="1 2">
    <name type="scientific">Entomophthora muscae</name>
    <dbReference type="NCBI Taxonomy" id="34485"/>
    <lineage>
        <taxon>Eukaryota</taxon>
        <taxon>Fungi</taxon>
        <taxon>Fungi incertae sedis</taxon>
        <taxon>Zoopagomycota</taxon>
        <taxon>Entomophthoromycotina</taxon>
        <taxon>Entomophthoromycetes</taxon>
        <taxon>Entomophthorales</taxon>
        <taxon>Entomophthoraceae</taxon>
        <taxon>Entomophthora</taxon>
    </lineage>
</organism>
<gene>
    <name evidence="1" type="primary">AYR1_2</name>
    <name evidence="1" type="ORF">DSO57_1011419</name>
</gene>
<dbReference type="EC" id="1.1.1.101" evidence="1"/>
<keyword evidence="1" id="KW-0560">Oxidoreductase</keyword>
<name>A0ACC2USC1_9FUNG</name>
<comment type="caution">
    <text evidence="1">The sequence shown here is derived from an EMBL/GenBank/DDBJ whole genome shotgun (WGS) entry which is preliminary data.</text>
</comment>
<dbReference type="Proteomes" id="UP001165960">
    <property type="component" value="Unassembled WGS sequence"/>
</dbReference>
<keyword evidence="2" id="KW-1185">Reference proteome</keyword>
<sequence>MINPRDNIMEQVAQTQVRRLVVLITGCSNEGIGSYLAKHFALRNCITYAAARDVKNLSEAEGYGCKQVQMDICSTDSIQAAVELVIQAEGHIDILVNNAGVSFNGPVIELDTTKAANVMDTNVLGALRVTQAVAPNMASINLISEKIKNGGGTIVNIGSIVGDLATPWGGIYSASKAALHSLTDALRLELRPFDIDVVIVKPGAVTSSIAKKNLTFKASNEDQSNADRASILVPSSFYKQVEGYVLKRINISQEDSYDTDLFGEKVVSWVLGRRNQTMTKLGYWLNPAKVFLGMVTWGIGWILPQLAPSMSYFKGYSWTLPTELVLGGNTWAYTATKYLPSFAKDAALWSKFGLGTLAMANNQTSKKEE</sequence>
<proteinExistence type="predicted"/>
<dbReference type="EMBL" id="QTSX02000039">
    <property type="protein sequence ID" value="KAJ9089580.1"/>
    <property type="molecule type" value="Genomic_DNA"/>
</dbReference>
<protein>
    <submittedName>
        <fullName evidence="1">NADPH-dependent 1-acyl dihydroxyacetone phosphate reductase</fullName>
        <ecNumber evidence="1">1.1.1.101</ecNumber>
    </submittedName>
</protein>